<gene>
    <name evidence="6" type="ORF">MELIAE_LOCUS2671</name>
</gene>
<feature type="compositionally biased region" description="Basic residues" evidence="3">
    <location>
        <begin position="100"/>
        <end position="113"/>
    </location>
</feature>
<dbReference type="GO" id="GO:0071897">
    <property type="term" value="P:DNA biosynthetic process"/>
    <property type="evidence" value="ECO:0007669"/>
    <property type="project" value="UniProtKB-ARBA"/>
</dbReference>
<dbReference type="OrthoDB" id="6759919at2759"/>
<dbReference type="Gene3D" id="3.10.10.10">
    <property type="entry name" value="HIV Type 1 Reverse Transcriptase, subunit A, domain 1"/>
    <property type="match status" value="1"/>
</dbReference>
<evidence type="ECO:0000256" key="3">
    <source>
        <dbReference type="SAM" id="MobiDB-lite"/>
    </source>
</evidence>
<dbReference type="GO" id="GO:0003677">
    <property type="term" value="F:DNA binding"/>
    <property type="evidence" value="ECO:0007669"/>
    <property type="project" value="UniProtKB-KW"/>
</dbReference>
<dbReference type="EMBL" id="OV121142">
    <property type="protein sequence ID" value="CAH0549561.1"/>
    <property type="molecule type" value="Genomic_DNA"/>
</dbReference>
<feature type="region of interest" description="Disordered" evidence="3">
    <location>
        <begin position="74"/>
        <end position="149"/>
    </location>
</feature>
<reference evidence="6" key="1">
    <citation type="submission" date="2021-12" db="EMBL/GenBank/DDBJ databases">
        <authorList>
            <person name="King R."/>
        </authorList>
    </citation>
    <scope>NUCLEOTIDE SEQUENCE</scope>
</reference>
<dbReference type="InterPro" id="IPR011010">
    <property type="entry name" value="DNA_brk_join_enz"/>
</dbReference>
<protein>
    <recommendedName>
        <fullName evidence="8">Reverse transcriptase domain-containing protein</fullName>
    </recommendedName>
</protein>
<dbReference type="CDD" id="cd00397">
    <property type="entry name" value="DNA_BRE_C"/>
    <property type="match status" value="1"/>
</dbReference>
<dbReference type="InterPro" id="IPR013762">
    <property type="entry name" value="Integrase-like_cat_sf"/>
</dbReference>
<accession>A0A9P0AXC3</accession>
<feature type="compositionally biased region" description="Polar residues" evidence="3">
    <location>
        <begin position="359"/>
        <end position="370"/>
    </location>
</feature>
<keyword evidence="7" id="KW-1185">Reference proteome</keyword>
<dbReference type="InterPro" id="IPR002104">
    <property type="entry name" value="Integrase_catalytic"/>
</dbReference>
<dbReference type="SUPFAM" id="SSF56349">
    <property type="entry name" value="DNA breaking-rejoining enzymes"/>
    <property type="match status" value="1"/>
</dbReference>
<feature type="domain" description="Tyr recombinase" evidence="5">
    <location>
        <begin position="1073"/>
        <end position="1284"/>
    </location>
</feature>
<dbReference type="InterPro" id="IPR000477">
    <property type="entry name" value="RT_dom"/>
</dbReference>
<evidence type="ECO:0000259" key="5">
    <source>
        <dbReference type="PROSITE" id="PS51898"/>
    </source>
</evidence>
<dbReference type="InterPro" id="IPR043128">
    <property type="entry name" value="Rev_trsase/Diguanyl_cyclase"/>
</dbReference>
<feature type="region of interest" description="Disordered" evidence="3">
    <location>
        <begin position="351"/>
        <end position="380"/>
    </location>
</feature>
<keyword evidence="2" id="KW-0233">DNA recombination</keyword>
<dbReference type="Proteomes" id="UP001154078">
    <property type="component" value="Chromosome 11"/>
</dbReference>
<evidence type="ECO:0000256" key="2">
    <source>
        <dbReference type="ARBA" id="ARBA00023172"/>
    </source>
</evidence>
<feature type="domain" description="Reverse transcriptase" evidence="4">
    <location>
        <begin position="453"/>
        <end position="635"/>
    </location>
</feature>
<proteinExistence type="predicted"/>
<dbReference type="InterPro" id="IPR043502">
    <property type="entry name" value="DNA/RNA_pol_sf"/>
</dbReference>
<evidence type="ECO:0008006" key="8">
    <source>
        <dbReference type="Google" id="ProtNLM"/>
    </source>
</evidence>
<evidence type="ECO:0000313" key="7">
    <source>
        <dbReference type="Proteomes" id="UP001154078"/>
    </source>
</evidence>
<dbReference type="Gene3D" id="3.30.70.270">
    <property type="match status" value="1"/>
</dbReference>
<feature type="compositionally biased region" description="Polar residues" evidence="3">
    <location>
        <begin position="127"/>
        <end position="136"/>
    </location>
</feature>
<evidence type="ECO:0000313" key="6">
    <source>
        <dbReference type="EMBL" id="CAH0549561.1"/>
    </source>
</evidence>
<dbReference type="PROSITE" id="PS51898">
    <property type="entry name" value="TYR_RECOMBINASE"/>
    <property type="match status" value="1"/>
</dbReference>
<dbReference type="Gene3D" id="1.10.150.130">
    <property type="match status" value="1"/>
</dbReference>
<dbReference type="SUPFAM" id="SSF56672">
    <property type="entry name" value="DNA/RNA polymerases"/>
    <property type="match status" value="1"/>
</dbReference>
<dbReference type="Pfam" id="PF00078">
    <property type="entry name" value="RVT_1"/>
    <property type="match status" value="1"/>
</dbReference>
<organism evidence="6 7">
    <name type="scientific">Brassicogethes aeneus</name>
    <name type="common">Rape pollen beetle</name>
    <name type="synonym">Meligethes aeneus</name>
    <dbReference type="NCBI Taxonomy" id="1431903"/>
    <lineage>
        <taxon>Eukaryota</taxon>
        <taxon>Metazoa</taxon>
        <taxon>Ecdysozoa</taxon>
        <taxon>Arthropoda</taxon>
        <taxon>Hexapoda</taxon>
        <taxon>Insecta</taxon>
        <taxon>Pterygota</taxon>
        <taxon>Neoptera</taxon>
        <taxon>Endopterygota</taxon>
        <taxon>Coleoptera</taxon>
        <taxon>Polyphaga</taxon>
        <taxon>Cucujiformia</taxon>
        <taxon>Nitidulidae</taxon>
        <taxon>Meligethinae</taxon>
        <taxon>Brassicogethes</taxon>
    </lineage>
</organism>
<dbReference type="PANTHER" id="PTHR33050:SF7">
    <property type="entry name" value="RIBONUCLEASE H"/>
    <property type="match status" value="1"/>
</dbReference>
<dbReference type="CDD" id="cd09275">
    <property type="entry name" value="RNase_HI_RT_DIRS1"/>
    <property type="match status" value="1"/>
</dbReference>
<dbReference type="CDD" id="cd03714">
    <property type="entry name" value="RT_DIRS1"/>
    <property type="match status" value="1"/>
</dbReference>
<dbReference type="Gene3D" id="1.10.443.10">
    <property type="entry name" value="Intergrase catalytic core"/>
    <property type="match status" value="1"/>
</dbReference>
<dbReference type="PROSITE" id="PS50878">
    <property type="entry name" value="RT_POL"/>
    <property type="match status" value="1"/>
</dbReference>
<keyword evidence="1" id="KW-0238">DNA-binding</keyword>
<dbReference type="InterPro" id="IPR010998">
    <property type="entry name" value="Integrase_recombinase_N"/>
</dbReference>
<dbReference type="GO" id="GO:0015074">
    <property type="term" value="P:DNA integration"/>
    <property type="evidence" value="ECO:0007669"/>
    <property type="project" value="InterPro"/>
</dbReference>
<dbReference type="GO" id="GO:0006310">
    <property type="term" value="P:DNA recombination"/>
    <property type="evidence" value="ECO:0007669"/>
    <property type="project" value="UniProtKB-KW"/>
</dbReference>
<dbReference type="PANTHER" id="PTHR33050">
    <property type="entry name" value="REVERSE TRANSCRIPTASE DOMAIN-CONTAINING PROTEIN"/>
    <property type="match status" value="1"/>
</dbReference>
<sequence>MEDVFHWLMASSDPYISSSRKIAPKKSKSLSREAIKLLLSSDGFPCSANDTTSESSDGDCLIYIDNCARFNKRMGRKRRHSPISTSSSSSSSSEEEKENLRRKLRKAKRKLKAAKMAAVQERDRSPAISQGGTSESFRSEGESPHLENVILPNDPLALETVAPLSEELRKVIGTETGITDTIGDEIHDLLARTWDSILKKGIDNESKSELILKYPRPKNCVLMAAPKLNFEVKAAVNQSTLKRDERLGATQTQVGASLAALGKALSVLLNMDEDTNLPLIEAISDAARLLADVHFQESESRRALVSLTLQKDLKDTLINAAYDGWLFGEDLAERVKTAKAIEKSGQELKGKEQTIARAGQSSIPQDNITRTTKDTTGNSLTGLLTTRRRLTNHSTHQRGADDNQHKQILSWVKGYTIPINSPVVQYQAPVEQNWSFCEKRLIMGEIYRLIKLGIISRVVPCQVQYISKVFLISKANGKIRLVLNLKSFNKFVITEHFKLEDWRTASRLISQNVYMASIDLQDAYFAVRINENDTKYLRFHFDNILYQYNFLPFGLSTAPYVFTKMMKPVVSNLRNQGLISSVYLDDFLLLGDSYQTCINNVKVTSNLLCSLGFKINLKKSQLEPSQICNHLGFLFSSIDMIISLPAEKASNVLNLINNFRAKKKCSIRELSKVIGVLVSTCPAFKYGWLYTKKFERAKYLALKGAKGDYNKIINLPQSISSEFDWWAENIHNSGKSIESNNFQLEIFSDSSLSGWGAVCCAERVLGQWSENERSHHINYLELLAAFFALKCFASHKSNLNILLRIDNTTALSYVNRMGGVRFPLLSNLSRDIWQWCEVRNIWIFASYIKSKHNVEADAASRELPAETEYELNQEVFLDIVEKFGSPDIDLFASRLNTKCKTFASWKKDPDAFVVDAFTIDWTPFFFYAFPPFSLILPLLQKVIREGACGIVVTTTSTTPPSFPGGRDCLRQAFEIKGFQNTTIDIMIASITTSTLKQYNHSFKRWWKYCISNNKNMFRSSVPIVLDFLTLIFQEGASFGTLNSTRSALSLLLSPDIGSDYRIKRFMKGVQNSRPPRPRYNFTWNPSIVLDYLKTLYPNNTLSLKDLTLKLVTLMALISAHRVQTLSLILLDNIRESIDGFHILIPNRIKTSNYKRCQPVLNFPKFDKTPQICVANTLKCYLDKTRQLRNDDNKFLIITCKKPYKNANPQTISRWIKLTLGKAGLDTSIFSAHSTRHAATSAAQRKGINLDIIRKTAGWSDSSDTFARFYNRPIVDNNIFSNTILNLANT</sequence>
<evidence type="ECO:0000256" key="1">
    <source>
        <dbReference type="ARBA" id="ARBA00023125"/>
    </source>
</evidence>
<dbReference type="SUPFAM" id="SSF47823">
    <property type="entry name" value="lambda integrase-like, N-terminal domain"/>
    <property type="match status" value="1"/>
</dbReference>
<name>A0A9P0AXC3_BRAAE</name>
<dbReference type="Pfam" id="PF00589">
    <property type="entry name" value="Phage_integrase"/>
    <property type="match status" value="1"/>
</dbReference>
<evidence type="ECO:0000259" key="4">
    <source>
        <dbReference type="PROSITE" id="PS50878"/>
    </source>
</evidence>
<dbReference type="InterPro" id="IPR052055">
    <property type="entry name" value="Hepadnavirus_pol/RT"/>
</dbReference>